<dbReference type="GO" id="GO:0004521">
    <property type="term" value="F:RNA endonuclease activity"/>
    <property type="evidence" value="ECO:0007669"/>
    <property type="project" value="TreeGrafter"/>
</dbReference>
<evidence type="ECO:0000256" key="1">
    <source>
        <dbReference type="ARBA" id="ARBA00022801"/>
    </source>
</evidence>
<protein>
    <submittedName>
        <fullName evidence="4">Metallo-beta-lactamase family protein</fullName>
    </submittedName>
</protein>
<name>A0A286AE49_9SPHI</name>
<dbReference type="Pfam" id="PF16661">
    <property type="entry name" value="Lactamase_B_6"/>
    <property type="match status" value="1"/>
</dbReference>
<dbReference type="Gene3D" id="3.40.50.10890">
    <property type="match status" value="1"/>
</dbReference>
<proteinExistence type="predicted"/>
<dbReference type="InterPro" id="IPR036866">
    <property type="entry name" value="RibonucZ/Hydroxyglut_hydro"/>
</dbReference>
<dbReference type="SUPFAM" id="SSF56281">
    <property type="entry name" value="Metallo-hydrolase/oxidoreductase"/>
    <property type="match status" value="1"/>
</dbReference>
<accession>A0A286AE49</accession>
<feature type="domain" description="Beta-Casp" evidence="3">
    <location>
        <begin position="255"/>
        <end position="380"/>
    </location>
</feature>
<dbReference type="SMART" id="SM00849">
    <property type="entry name" value="Lactamase_B"/>
    <property type="match status" value="1"/>
</dbReference>
<dbReference type="InterPro" id="IPR001279">
    <property type="entry name" value="Metallo-B-lactamas"/>
</dbReference>
<dbReference type="InterPro" id="IPR022712">
    <property type="entry name" value="Beta_Casp"/>
</dbReference>
<dbReference type="InterPro" id="IPR050698">
    <property type="entry name" value="MBL"/>
</dbReference>
<evidence type="ECO:0000259" key="2">
    <source>
        <dbReference type="SMART" id="SM00849"/>
    </source>
</evidence>
<dbReference type="Pfam" id="PF10996">
    <property type="entry name" value="Beta-Casp"/>
    <property type="match status" value="1"/>
</dbReference>
<dbReference type="PANTHER" id="PTHR11203">
    <property type="entry name" value="CLEAVAGE AND POLYADENYLATION SPECIFICITY FACTOR FAMILY MEMBER"/>
    <property type="match status" value="1"/>
</dbReference>
<gene>
    <name evidence="4" type="ORF">SAMN06297358_3886</name>
</gene>
<dbReference type="InterPro" id="IPR011108">
    <property type="entry name" value="RMMBL"/>
</dbReference>
<evidence type="ECO:0000313" key="4">
    <source>
        <dbReference type="EMBL" id="SOD20174.1"/>
    </source>
</evidence>
<dbReference type="AlphaFoldDB" id="A0A286AE49"/>
<dbReference type="GO" id="GO:0016787">
    <property type="term" value="F:hydrolase activity"/>
    <property type="evidence" value="ECO:0007669"/>
    <property type="project" value="UniProtKB-KW"/>
</dbReference>
<evidence type="ECO:0000313" key="5">
    <source>
        <dbReference type="Proteomes" id="UP000219281"/>
    </source>
</evidence>
<dbReference type="OrthoDB" id="9803916at2"/>
<dbReference type="Pfam" id="PF07521">
    <property type="entry name" value="RMMBL"/>
    <property type="match status" value="1"/>
</dbReference>
<dbReference type="SMART" id="SM01027">
    <property type="entry name" value="Beta-Casp"/>
    <property type="match status" value="1"/>
</dbReference>
<dbReference type="RefSeq" id="WP_097133649.1">
    <property type="nucleotide sequence ID" value="NZ_OCMT01000004.1"/>
</dbReference>
<dbReference type="Proteomes" id="UP000219281">
    <property type="component" value="Unassembled WGS sequence"/>
</dbReference>
<dbReference type="CDD" id="cd16295">
    <property type="entry name" value="TTHA0252-CPSF-like_MBL-fold"/>
    <property type="match status" value="1"/>
</dbReference>
<sequence length="469" mass="51543">MKISFHGAARNVTGSKHLLTLDNGTKILLDCGMFQGMGQETEELNERFGFNASEVDVLVLSHAHIDHSGLIPRLVAQGFKGKIYGTSATKELAKILLLDSAKIQAGDLKYKNKKLAKRGLPLEEALYEEEDVLKAVSFFEVVDYEQDVTIADGVTLRFVDAGHIIGSASVHLTITEQGKVGRLSFSGDVGQYGDLLLRPPQPFPQADYILLESTYGDKLHKDAQPTAQALLDVVVKTCVEKKGKVIIPAFSVGRTQEILYVLNNLDLEGRLPKVNVYVDSPLSAKATAIVENHAEGFNDAVLDIMKIDDNPFDFERLHYIESAEDSIALNANPEPCIIISASGMAEAGRVKHHIKNCISDAKHTILLVGYCEPNSLGGRLKAGAQEVGIFGDRFTVHAEVRSIQSMSAHGDYNDLLQFLSTQDASKVKQLFLVHGEYEVQQVFKDKLQAVGFKNVEIPDRHQSFDLKLS</sequence>
<dbReference type="EMBL" id="OCMT01000004">
    <property type="protein sequence ID" value="SOD20174.1"/>
    <property type="molecule type" value="Genomic_DNA"/>
</dbReference>
<keyword evidence="1" id="KW-0378">Hydrolase</keyword>
<organism evidence="4 5">
    <name type="scientific">Pedobacter xixiisoli</name>
    <dbReference type="NCBI Taxonomy" id="1476464"/>
    <lineage>
        <taxon>Bacteria</taxon>
        <taxon>Pseudomonadati</taxon>
        <taxon>Bacteroidota</taxon>
        <taxon>Sphingobacteriia</taxon>
        <taxon>Sphingobacteriales</taxon>
        <taxon>Sphingobacteriaceae</taxon>
        <taxon>Pedobacter</taxon>
    </lineage>
</organism>
<dbReference type="Gene3D" id="3.60.15.10">
    <property type="entry name" value="Ribonuclease Z/Hydroxyacylglutathione hydrolase-like"/>
    <property type="match status" value="1"/>
</dbReference>
<reference evidence="5" key="1">
    <citation type="submission" date="2017-09" db="EMBL/GenBank/DDBJ databases">
        <authorList>
            <person name="Varghese N."/>
            <person name="Submissions S."/>
        </authorList>
    </citation>
    <scope>NUCLEOTIDE SEQUENCE [LARGE SCALE GENOMIC DNA]</scope>
    <source>
        <strain evidence="5">CGMCC 1.12803</strain>
    </source>
</reference>
<keyword evidence="5" id="KW-1185">Reference proteome</keyword>
<feature type="domain" description="Metallo-beta-lactamase" evidence="2">
    <location>
        <begin position="13"/>
        <end position="230"/>
    </location>
</feature>
<evidence type="ECO:0000259" key="3">
    <source>
        <dbReference type="SMART" id="SM01027"/>
    </source>
</evidence>
<dbReference type="PANTHER" id="PTHR11203:SF37">
    <property type="entry name" value="INTEGRATOR COMPLEX SUBUNIT 11"/>
    <property type="match status" value="1"/>
</dbReference>